<name>A0ABC9VRU4_GRUJA</name>
<reference evidence="2 3" key="1">
    <citation type="submission" date="2024-06" db="EMBL/GenBank/DDBJ databases">
        <title>The draft genome of Grus japonensis, version 3.</title>
        <authorList>
            <person name="Nabeshima K."/>
            <person name="Suzuki S."/>
            <person name="Onuma M."/>
        </authorList>
    </citation>
    <scope>NUCLEOTIDE SEQUENCE [LARGE SCALE GENOMIC DNA]</scope>
    <source>
        <strain evidence="2 3">451A</strain>
    </source>
</reference>
<comment type="caution">
    <text evidence="2">The sequence shown here is derived from an EMBL/GenBank/DDBJ whole genome shotgun (WGS) entry which is preliminary data.</text>
</comment>
<evidence type="ECO:0000313" key="2">
    <source>
        <dbReference type="EMBL" id="GAB0175940.1"/>
    </source>
</evidence>
<evidence type="ECO:0000256" key="1">
    <source>
        <dbReference type="SAM" id="MobiDB-lite"/>
    </source>
</evidence>
<sequence length="68" mass="7762">MAQPSATVVVKMYLRKGRRNSPKAEEEAYDEPTLEQGYREEPQPMEGPMLEQGKGVRAKEQQRPSVKD</sequence>
<feature type="compositionally biased region" description="Basic and acidic residues" evidence="1">
    <location>
        <begin position="57"/>
        <end position="68"/>
    </location>
</feature>
<accession>A0ABC9VRU4</accession>
<dbReference type="EMBL" id="BAAFJT010000001">
    <property type="protein sequence ID" value="GAB0175940.1"/>
    <property type="molecule type" value="Genomic_DNA"/>
</dbReference>
<gene>
    <name evidence="2" type="ORF">GRJ2_000059200</name>
</gene>
<dbReference type="AlphaFoldDB" id="A0ABC9VRU4"/>
<proteinExistence type="predicted"/>
<protein>
    <submittedName>
        <fullName evidence="2">Uncharacterized protein</fullName>
    </submittedName>
</protein>
<feature type="region of interest" description="Disordered" evidence="1">
    <location>
        <begin position="16"/>
        <end position="68"/>
    </location>
</feature>
<evidence type="ECO:0000313" key="3">
    <source>
        <dbReference type="Proteomes" id="UP001623348"/>
    </source>
</evidence>
<organism evidence="2 3">
    <name type="scientific">Grus japonensis</name>
    <name type="common">Japanese crane</name>
    <name type="synonym">Red-crowned crane</name>
    <dbReference type="NCBI Taxonomy" id="30415"/>
    <lineage>
        <taxon>Eukaryota</taxon>
        <taxon>Metazoa</taxon>
        <taxon>Chordata</taxon>
        <taxon>Craniata</taxon>
        <taxon>Vertebrata</taxon>
        <taxon>Euteleostomi</taxon>
        <taxon>Archelosauria</taxon>
        <taxon>Archosauria</taxon>
        <taxon>Dinosauria</taxon>
        <taxon>Saurischia</taxon>
        <taxon>Theropoda</taxon>
        <taxon>Coelurosauria</taxon>
        <taxon>Aves</taxon>
        <taxon>Neognathae</taxon>
        <taxon>Neoaves</taxon>
        <taxon>Gruiformes</taxon>
        <taxon>Gruidae</taxon>
        <taxon>Grus</taxon>
    </lineage>
</organism>
<keyword evidence="3" id="KW-1185">Reference proteome</keyword>
<dbReference type="Proteomes" id="UP001623348">
    <property type="component" value="Unassembled WGS sequence"/>
</dbReference>